<dbReference type="Pfam" id="PF03756">
    <property type="entry name" value="AfsA"/>
    <property type="match status" value="1"/>
</dbReference>
<sequence>MLLWAVPGAGDSIALRCDPALFDHPVDHLPGMAQLEAFRQAATALAAGSDRPVAPLSRLEATFEHAVELDSALWCSATGSSAGEVHLRLHTGTPGSGRPYRRRCSPGEPARCAARRAHPRHRRDPDRQRLPAGGVLGSRRSPGQDRLSPDGESAT</sequence>
<evidence type="ECO:0000256" key="1">
    <source>
        <dbReference type="SAM" id="MobiDB-lite"/>
    </source>
</evidence>
<name>A0ABW9QXH3_9ACTN</name>
<comment type="caution">
    <text evidence="3">The sequence shown here is derived from an EMBL/GenBank/DDBJ whole genome shotgun (WGS) entry which is preliminary data.</text>
</comment>
<feature type="region of interest" description="Disordered" evidence="1">
    <location>
        <begin position="87"/>
        <end position="155"/>
    </location>
</feature>
<feature type="compositionally biased region" description="Basic residues" evidence="1">
    <location>
        <begin position="113"/>
        <end position="122"/>
    </location>
</feature>
<evidence type="ECO:0000313" key="4">
    <source>
        <dbReference type="Proteomes" id="UP000437736"/>
    </source>
</evidence>
<reference evidence="3 4" key="1">
    <citation type="submission" date="2019-11" db="EMBL/GenBank/DDBJ databases">
        <title>Acidiferrimicrobium australis gen. nov., sp. nov., an acidophilic and obligately heterotrophic, member of the Actinobacteria that catalyses dissimilatory oxido- reduction of iron isolated from metal-rich acidic water in Chile.</title>
        <authorList>
            <person name="Gonzalez D."/>
            <person name="Huber K."/>
            <person name="Hedrich S."/>
            <person name="Rojas-Villalobos C."/>
            <person name="Quatrini R."/>
            <person name="Dinamarca M.A."/>
            <person name="Schwarz A."/>
            <person name="Canales C."/>
            <person name="Nancucheo I."/>
        </authorList>
    </citation>
    <scope>NUCLEOTIDE SEQUENCE [LARGE SCALE GENOMIC DNA]</scope>
    <source>
        <strain evidence="3 4">USS-CCA1</strain>
    </source>
</reference>
<gene>
    <name evidence="3" type="ORF">GHK86_16855</name>
</gene>
<proteinExistence type="predicted"/>
<dbReference type="Proteomes" id="UP000437736">
    <property type="component" value="Unassembled WGS sequence"/>
</dbReference>
<dbReference type="EMBL" id="WJHE01000975">
    <property type="protein sequence ID" value="MST34383.1"/>
    <property type="molecule type" value="Genomic_DNA"/>
</dbReference>
<evidence type="ECO:0000313" key="3">
    <source>
        <dbReference type="EMBL" id="MST34383.1"/>
    </source>
</evidence>
<feature type="domain" description="A-factor biosynthesis hotdog" evidence="2">
    <location>
        <begin position="18"/>
        <end position="79"/>
    </location>
</feature>
<dbReference type="InterPro" id="IPR005509">
    <property type="entry name" value="AfsA_hotdog_dom"/>
</dbReference>
<organism evidence="3 4">
    <name type="scientific">Acidiferrimicrobium australe</name>
    <dbReference type="NCBI Taxonomy" id="2664430"/>
    <lineage>
        <taxon>Bacteria</taxon>
        <taxon>Bacillati</taxon>
        <taxon>Actinomycetota</taxon>
        <taxon>Acidimicrobiia</taxon>
        <taxon>Acidimicrobiales</taxon>
        <taxon>Acidimicrobiaceae</taxon>
        <taxon>Acidiferrimicrobium</taxon>
    </lineage>
</organism>
<evidence type="ECO:0000259" key="2">
    <source>
        <dbReference type="Pfam" id="PF03756"/>
    </source>
</evidence>
<keyword evidence="4" id="KW-1185">Reference proteome</keyword>
<protein>
    <recommendedName>
        <fullName evidence="2">A-factor biosynthesis hotdog domain-containing protein</fullName>
    </recommendedName>
</protein>
<accession>A0ABW9QXH3</accession>